<organism evidence="1 2">
    <name type="scientific">Hallerella porci</name>
    <dbReference type="NCBI Taxonomy" id="1945871"/>
    <lineage>
        <taxon>Bacteria</taxon>
        <taxon>Pseudomonadati</taxon>
        <taxon>Fibrobacterota</taxon>
        <taxon>Fibrobacteria</taxon>
        <taxon>Fibrobacterales</taxon>
        <taxon>Fibrobacteraceae</taxon>
        <taxon>Hallerella</taxon>
    </lineage>
</organism>
<accession>A0ABX5LLC8</accession>
<protein>
    <recommendedName>
        <fullName evidence="3">YD repeat-containing protein</fullName>
    </recommendedName>
</protein>
<dbReference type="EMBL" id="QGHD01000016">
    <property type="protein sequence ID" value="PWK96664.1"/>
    <property type="molecule type" value="Genomic_DNA"/>
</dbReference>
<proteinExistence type="predicted"/>
<reference evidence="1 2" key="1">
    <citation type="submission" date="2018-05" db="EMBL/GenBank/DDBJ databases">
        <title>Animal gut microbial communities from fecal samples from Wisconsin, USA.</title>
        <authorList>
            <person name="Neumann A."/>
        </authorList>
    </citation>
    <scope>NUCLEOTIDE SEQUENCE [LARGE SCALE GENOMIC DNA]</scope>
    <source>
        <strain evidence="1 2">UWS4</strain>
    </source>
</reference>
<evidence type="ECO:0000313" key="2">
    <source>
        <dbReference type="Proteomes" id="UP000245523"/>
    </source>
</evidence>
<keyword evidence="2" id="KW-1185">Reference proteome</keyword>
<evidence type="ECO:0008006" key="3">
    <source>
        <dbReference type="Google" id="ProtNLM"/>
    </source>
</evidence>
<sequence>MAVRNCIIYYNKTKRIEKIESEKDGKNTLTTFTYDANNHLKKMVVSVMVNGVESVVATEFLRLQKSDKVTDSLFEF</sequence>
<dbReference type="Proteomes" id="UP000245523">
    <property type="component" value="Unassembled WGS sequence"/>
</dbReference>
<comment type="caution">
    <text evidence="1">The sequence shown here is derived from an EMBL/GenBank/DDBJ whole genome shotgun (WGS) entry which is preliminary data.</text>
</comment>
<evidence type="ECO:0000313" key="1">
    <source>
        <dbReference type="EMBL" id="PWK96664.1"/>
    </source>
</evidence>
<gene>
    <name evidence="1" type="ORF">B0H50_11649</name>
</gene>
<name>A0ABX5LLC8_9BACT</name>
<dbReference type="RefSeq" id="WP_106198982.1">
    <property type="nucleotide sequence ID" value="NZ_JAXEIU010000044.1"/>
</dbReference>